<dbReference type="Gene3D" id="3.40.980.10">
    <property type="entry name" value="MoaB/Mog-like domain"/>
    <property type="match status" value="1"/>
</dbReference>
<dbReference type="PANTHER" id="PTHR13939:SF0">
    <property type="entry name" value="NMN AMIDOHYDROLASE-LIKE PROTEIN YFAY"/>
    <property type="match status" value="1"/>
</dbReference>
<dbReference type="CDD" id="cd00885">
    <property type="entry name" value="cinA"/>
    <property type="match status" value="1"/>
</dbReference>
<proteinExistence type="inferred from homology"/>
<dbReference type="InterPro" id="IPR008135">
    <property type="entry name" value="Competence-induced_CinA"/>
</dbReference>
<accession>A0A6N9Q0F7</accession>
<dbReference type="Gene3D" id="3.30.70.2860">
    <property type="match status" value="1"/>
</dbReference>
<dbReference type="InterPro" id="IPR041424">
    <property type="entry name" value="CinA_KH"/>
</dbReference>
<reference evidence="3 4" key="1">
    <citation type="submission" date="2019-01" db="EMBL/GenBank/DDBJ databases">
        <title>Chengkuizengella sp. nov., isolated from deep-sea sediment of East Pacific Ocean.</title>
        <authorList>
            <person name="Yang J."/>
            <person name="Lai Q."/>
            <person name="Shao Z."/>
        </authorList>
    </citation>
    <scope>NUCLEOTIDE SEQUENCE [LARGE SCALE GENOMIC DNA]</scope>
    <source>
        <strain evidence="3 4">YPA3-1-1</strain>
    </source>
</reference>
<dbReference type="RefSeq" id="WP_160643361.1">
    <property type="nucleotide sequence ID" value="NZ_SIJB01000001.1"/>
</dbReference>
<comment type="similarity">
    <text evidence="1">Belongs to the CinA family.</text>
</comment>
<dbReference type="SMART" id="SM00852">
    <property type="entry name" value="MoCF_biosynth"/>
    <property type="match status" value="1"/>
</dbReference>
<dbReference type="NCBIfam" id="TIGR00200">
    <property type="entry name" value="cinA_nterm"/>
    <property type="match status" value="1"/>
</dbReference>
<dbReference type="InterPro" id="IPR008136">
    <property type="entry name" value="CinA_C"/>
</dbReference>
<dbReference type="Pfam" id="PF00994">
    <property type="entry name" value="MoCF_biosynth"/>
    <property type="match status" value="1"/>
</dbReference>
<feature type="domain" description="MoaB/Mog" evidence="2">
    <location>
        <begin position="4"/>
        <end position="171"/>
    </location>
</feature>
<sequence length="416" mass="45828">MKAEIIAVGTEILLGQIVNTNAKYISEKLAQLGINVYFQIAVGDNKERIAEALKIANNRADLIICCGGLGPTQDDLTKDIFAEFVGKSIEVHEPSLKKMSDLFNKRGIKMTENNIKQAYIVSDCEPLQNDTGLAVGVALTENNHHYILLPGPPKELKPMFDRYAVPWLQSIIGDEQPLHSKFLKFAGIGESILEDRLKDLMEQQKDPSIAPYAKEGEVMIRLTTKAETQKKAFEKMKSIENEIINRVGKYLYASENITFEEALINMMGSRNLTLSVAESCTGGKISELITSVAGSSSVYQGGIVCYSNQFKHEYLHIPLAVLEGKGAPGAVSSQTAELLAENLNDQTKTDFSISVTGVAGPSESEGKPVGLVFIGIKQKDRPVKVKSVQMPGSREMVQLRAAKYALYQLWKEIREI</sequence>
<dbReference type="PANTHER" id="PTHR13939">
    <property type="entry name" value="NICOTINAMIDE-NUCLEOTIDE AMIDOHYDROLASE PNCC"/>
    <property type="match status" value="1"/>
</dbReference>
<dbReference type="InterPro" id="IPR050101">
    <property type="entry name" value="CinA"/>
</dbReference>
<dbReference type="NCBIfam" id="TIGR00177">
    <property type="entry name" value="molyb_syn"/>
    <property type="match status" value="1"/>
</dbReference>
<dbReference type="OrthoDB" id="9801454at2"/>
<dbReference type="EMBL" id="SIJB01000001">
    <property type="protein sequence ID" value="NBI27434.1"/>
    <property type="molecule type" value="Genomic_DNA"/>
</dbReference>
<evidence type="ECO:0000313" key="3">
    <source>
        <dbReference type="EMBL" id="NBI27434.1"/>
    </source>
</evidence>
<organism evidence="3 4">
    <name type="scientific">Chengkuizengella marina</name>
    <dbReference type="NCBI Taxonomy" id="2507566"/>
    <lineage>
        <taxon>Bacteria</taxon>
        <taxon>Bacillati</taxon>
        <taxon>Bacillota</taxon>
        <taxon>Bacilli</taxon>
        <taxon>Bacillales</taxon>
        <taxon>Paenibacillaceae</taxon>
        <taxon>Chengkuizengella</taxon>
    </lineage>
</organism>
<dbReference type="Pfam" id="PF18146">
    <property type="entry name" value="CinA_KH"/>
    <property type="match status" value="1"/>
</dbReference>
<protein>
    <recommendedName>
        <fullName evidence="1">Putative competence-damage inducible protein</fullName>
    </recommendedName>
</protein>
<dbReference type="Proteomes" id="UP000448943">
    <property type="component" value="Unassembled WGS sequence"/>
</dbReference>
<comment type="caution">
    <text evidence="3">The sequence shown here is derived from an EMBL/GenBank/DDBJ whole genome shotgun (WGS) entry which is preliminary data.</text>
</comment>
<evidence type="ECO:0000313" key="4">
    <source>
        <dbReference type="Proteomes" id="UP000448943"/>
    </source>
</evidence>
<dbReference type="NCBIfam" id="NF001813">
    <property type="entry name" value="PRK00549.1"/>
    <property type="match status" value="1"/>
</dbReference>
<dbReference type="SUPFAM" id="SSF53218">
    <property type="entry name" value="Molybdenum cofactor biosynthesis proteins"/>
    <property type="match status" value="1"/>
</dbReference>
<dbReference type="InterPro" id="IPR001453">
    <property type="entry name" value="MoaB/Mog_dom"/>
</dbReference>
<gene>
    <name evidence="1" type="primary">cinA</name>
    <name evidence="3" type="ORF">ERL59_00430</name>
</gene>
<dbReference type="InterPro" id="IPR036425">
    <property type="entry name" value="MoaB/Mog-like_dom_sf"/>
</dbReference>
<name>A0A6N9Q0F7_9BACL</name>
<dbReference type="PIRSF" id="PIRSF006728">
    <property type="entry name" value="CinA"/>
    <property type="match status" value="1"/>
</dbReference>
<dbReference type="Pfam" id="PF02464">
    <property type="entry name" value="CinA"/>
    <property type="match status" value="1"/>
</dbReference>
<keyword evidence="4" id="KW-1185">Reference proteome</keyword>
<dbReference type="SUPFAM" id="SSF142433">
    <property type="entry name" value="CinA-like"/>
    <property type="match status" value="1"/>
</dbReference>
<dbReference type="InterPro" id="IPR036653">
    <property type="entry name" value="CinA-like_C"/>
</dbReference>
<dbReference type="HAMAP" id="MF_00226_B">
    <property type="entry name" value="CinA_B"/>
    <property type="match status" value="1"/>
</dbReference>
<evidence type="ECO:0000256" key="1">
    <source>
        <dbReference type="HAMAP-Rule" id="MF_00226"/>
    </source>
</evidence>
<dbReference type="Gene3D" id="3.90.950.20">
    <property type="entry name" value="CinA-like"/>
    <property type="match status" value="1"/>
</dbReference>
<dbReference type="AlphaFoldDB" id="A0A6N9Q0F7"/>
<dbReference type="NCBIfam" id="TIGR00199">
    <property type="entry name" value="PncC_domain"/>
    <property type="match status" value="1"/>
</dbReference>
<evidence type="ECO:0000259" key="2">
    <source>
        <dbReference type="SMART" id="SM00852"/>
    </source>
</evidence>